<evidence type="ECO:0000313" key="2">
    <source>
        <dbReference type="EMBL" id="KAK8938809.1"/>
    </source>
</evidence>
<evidence type="ECO:0000256" key="1">
    <source>
        <dbReference type="SAM" id="MobiDB-lite"/>
    </source>
</evidence>
<dbReference type="Proteomes" id="UP001418222">
    <property type="component" value="Unassembled WGS sequence"/>
</dbReference>
<dbReference type="AlphaFoldDB" id="A0AAP0BHQ2"/>
<gene>
    <name evidence="2" type="ORF">KSP39_PZI011431</name>
</gene>
<protein>
    <submittedName>
        <fullName evidence="2">Uncharacterized protein</fullName>
    </submittedName>
</protein>
<accession>A0AAP0BHQ2</accession>
<dbReference type="EMBL" id="JBBWWQ010000009">
    <property type="protein sequence ID" value="KAK8938809.1"/>
    <property type="molecule type" value="Genomic_DNA"/>
</dbReference>
<name>A0AAP0BHQ2_9ASPA</name>
<keyword evidence="3" id="KW-1185">Reference proteome</keyword>
<reference evidence="2 3" key="1">
    <citation type="journal article" date="2022" name="Nat. Plants">
        <title>Genomes of leafy and leafless Platanthera orchids illuminate the evolution of mycoheterotrophy.</title>
        <authorList>
            <person name="Li M.H."/>
            <person name="Liu K.W."/>
            <person name="Li Z."/>
            <person name="Lu H.C."/>
            <person name="Ye Q.L."/>
            <person name="Zhang D."/>
            <person name="Wang J.Y."/>
            <person name="Li Y.F."/>
            <person name="Zhong Z.M."/>
            <person name="Liu X."/>
            <person name="Yu X."/>
            <person name="Liu D.K."/>
            <person name="Tu X.D."/>
            <person name="Liu B."/>
            <person name="Hao Y."/>
            <person name="Liao X.Y."/>
            <person name="Jiang Y.T."/>
            <person name="Sun W.H."/>
            <person name="Chen J."/>
            <person name="Chen Y.Q."/>
            <person name="Ai Y."/>
            <person name="Zhai J.W."/>
            <person name="Wu S.S."/>
            <person name="Zhou Z."/>
            <person name="Hsiao Y.Y."/>
            <person name="Wu W.L."/>
            <person name="Chen Y.Y."/>
            <person name="Lin Y.F."/>
            <person name="Hsu J.L."/>
            <person name="Li C.Y."/>
            <person name="Wang Z.W."/>
            <person name="Zhao X."/>
            <person name="Zhong W.Y."/>
            <person name="Ma X.K."/>
            <person name="Ma L."/>
            <person name="Huang J."/>
            <person name="Chen G.Z."/>
            <person name="Huang M.Z."/>
            <person name="Huang L."/>
            <person name="Peng D.H."/>
            <person name="Luo Y.B."/>
            <person name="Zou S.Q."/>
            <person name="Chen S.P."/>
            <person name="Lan S."/>
            <person name="Tsai W.C."/>
            <person name="Van de Peer Y."/>
            <person name="Liu Z.J."/>
        </authorList>
    </citation>
    <scope>NUCLEOTIDE SEQUENCE [LARGE SCALE GENOMIC DNA]</scope>
    <source>
        <strain evidence="2">Lor287</strain>
    </source>
</reference>
<sequence>MGLIKRTITASDTLRTDPIMCNGQTAVKITSPTAGDRPPPRMPAARALSPRRPRPQPRKRSSGPCFPRPPARPRGRPPPPPPPPRSIAGTAKGDGLPSRPFLSLPRDQEGGRPGRSLPRAPTRPRWWLPGPPPPSAFNARPKGRSGPLPDRRHPTTVYYFGEDSHLCRGKRAASGIFSSSGFVDSGLLLPYFVKPPHIPCSLPCFQKNTIAELVTGGRKEVANSSSPRQESPIRHCYDASLHRLPVPPHCVVSMCSVPVSPPCAVSVQLHAFQSRCAELDDSFCVDLCLADSSVPVPSTSSFPDKFQAPGAAHFLLPCACPFRKGSWLDADRFMAGCRPIIGLDDTHIKTSISGVLLCAISIDDNNNMFPIAYAYVLKENTK</sequence>
<comment type="caution">
    <text evidence="2">The sequence shown here is derived from an EMBL/GenBank/DDBJ whole genome shotgun (WGS) entry which is preliminary data.</text>
</comment>
<organism evidence="2 3">
    <name type="scientific">Platanthera zijinensis</name>
    <dbReference type="NCBI Taxonomy" id="2320716"/>
    <lineage>
        <taxon>Eukaryota</taxon>
        <taxon>Viridiplantae</taxon>
        <taxon>Streptophyta</taxon>
        <taxon>Embryophyta</taxon>
        <taxon>Tracheophyta</taxon>
        <taxon>Spermatophyta</taxon>
        <taxon>Magnoliopsida</taxon>
        <taxon>Liliopsida</taxon>
        <taxon>Asparagales</taxon>
        <taxon>Orchidaceae</taxon>
        <taxon>Orchidoideae</taxon>
        <taxon>Orchideae</taxon>
        <taxon>Orchidinae</taxon>
        <taxon>Platanthera</taxon>
    </lineage>
</organism>
<evidence type="ECO:0000313" key="3">
    <source>
        <dbReference type="Proteomes" id="UP001418222"/>
    </source>
</evidence>
<feature type="region of interest" description="Disordered" evidence="1">
    <location>
        <begin position="28"/>
        <end position="152"/>
    </location>
</feature>
<feature type="compositionally biased region" description="Basic residues" evidence="1">
    <location>
        <begin position="49"/>
        <end position="61"/>
    </location>
</feature>
<proteinExistence type="predicted"/>
<feature type="compositionally biased region" description="Pro residues" evidence="1">
    <location>
        <begin position="66"/>
        <end position="85"/>
    </location>
</feature>